<keyword evidence="2" id="KW-1185">Reference proteome</keyword>
<gene>
    <name evidence="1" type="ORF">ACHAXA_006233</name>
</gene>
<dbReference type="EMBL" id="JALLPB020000052">
    <property type="protein sequence ID" value="KAL3822869.1"/>
    <property type="molecule type" value="Genomic_DNA"/>
</dbReference>
<reference evidence="1 2" key="1">
    <citation type="submission" date="2024-10" db="EMBL/GenBank/DDBJ databases">
        <title>Updated reference genomes for cyclostephanoid diatoms.</title>
        <authorList>
            <person name="Roberts W.R."/>
            <person name="Alverson A.J."/>
        </authorList>
    </citation>
    <scope>NUCLEOTIDE SEQUENCE [LARGE SCALE GENOMIC DNA]</scope>
    <source>
        <strain evidence="1 2">AJA228-03</strain>
    </source>
</reference>
<comment type="caution">
    <text evidence="1">The sequence shown here is derived from an EMBL/GenBank/DDBJ whole genome shotgun (WGS) entry which is preliminary data.</text>
</comment>
<accession>A0ABD3SEB6</accession>
<name>A0ABD3SEB6_9STRA</name>
<protein>
    <submittedName>
        <fullName evidence="1">Uncharacterized protein</fullName>
    </submittedName>
</protein>
<dbReference type="Proteomes" id="UP001530377">
    <property type="component" value="Unassembled WGS sequence"/>
</dbReference>
<proteinExistence type="predicted"/>
<evidence type="ECO:0000313" key="1">
    <source>
        <dbReference type="EMBL" id="KAL3822869.1"/>
    </source>
</evidence>
<dbReference type="AlphaFoldDB" id="A0ABD3SEB6"/>
<sequence>MTINLLQRVGAVVATLIFLSGDRGSIFVQAMGINAGANDATTDNTTVVYPWDNKHRALPTTCFDSFTTGCPNCFQTKSCCMKDNYLSYTGQNNALSCGSNSVNFIKVDGFSVADGEARACNCGCTGCQACSSTDPNHVSCQALVGGKTFSLGTVIGACRGIDDVVTVQFDLTIDVKPEFDIGLYVNTNGGDAITGTQCLVAGLTNLDATNQPYLNAGGETMIGLAGAGSCYDFLAAGSLTQYPFQQMTLGCKDNNNDGLLDFHVAASFSQSNAPIHRLTPQQLPLEVFITLTGKMRSRYVSMMVWIHLSRSKEECCKNHFWWRIAQCMQNEHPLWSSNGVSCELKTSLEQWDVKYTPQTWDTADLFETLQECCIAKFWWDVAGCKAASPKELMFEFNFDVKALILPQSCQDADIIGNALEVAINSGFGVKVTSNVTTLGCVTISRNPDTSNTECGGCLAGTQFDGGSDGTRNPSYYNVANFVNITTNIIVQVAVECTVSQCPDAASMTSLYNQMVNNFKTYLSSGLLQTNIRGWANERKPPVPDLFEVQTDATSFNTDGMFNNPLDDPEATVKTLSITTSGQLLTNGLDTSTFTSAQEQQAKVDFENAIMSSLGTSLPQGSTVTVTSLKNGVVNYVIALVGFDSSADATSAATTAVSSLDNSLAGISTSIAQNLPGVAVASNTPGTVIESNVAVVTSSGQLSTSLAGLNTSQKDQVSDYFKSAIGATLREKGVLPEGAYITAKVSDAGVVSYTITMNMDPGADNAIIVHAINSELSLGSTLAVISTRVASNVTATIPAVSTVSILGFTPGKSKGVSFKPWYPNWTSSYCSNDGNSPPFMNKPENMKDYIFTTQAECCKTWFPYASDCVKGLAKPVEKFYPVWSSGGCSKKLSNNFTNWEKGDLYDTLEECCEGKFSSDKPKCCNSPGMGGCGNSRENVFFPDWTKQKCIPRSKDSLTKFELTFAQSTQSICCSTYFKWADASQKQLCLS</sequence>
<organism evidence="1 2">
    <name type="scientific">Cyclostephanos tholiformis</name>
    <dbReference type="NCBI Taxonomy" id="382380"/>
    <lineage>
        <taxon>Eukaryota</taxon>
        <taxon>Sar</taxon>
        <taxon>Stramenopiles</taxon>
        <taxon>Ochrophyta</taxon>
        <taxon>Bacillariophyta</taxon>
        <taxon>Coscinodiscophyceae</taxon>
        <taxon>Thalassiosirophycidae</taxon>
        <taxon>Stephanodiscales</taxon>
        <taxon>Stephanodiscaceae</taxon>
        <taxon>Cyclostephanos</taxon>
    </lineage>
</organism>
<evidence type="ECO:0000313" key="2">
    <source>
        <dbReference type="Proteomes" id="UP001530377"/>
    </source>
</evidence>